<evidence type="ECO:0000313" key="11">
    <source>
        <dbReference type="Proteomes" id="UP001163687"/>
    </source>
</evidence>
<dbReference type="FunFam" id="1.20.120.80:FF:000001">
    <property type="entry name" value="Cytochrome (Ubi)quinol oxidase subunit III"/>
    <property type="match status" value="1"/>
</dbReference>
<gene>
    <name evidence="10" type="primary">ctaE</name>
    <name evidence="10" type="ORF">caldi_00400</name>
</gene>
<feature type="transmembrane region" description="Helical" evidence="8">
    <location>
        <begin position="139"/>
        <end position="163"/>
    </location>
</feature>
<evidence type="ECO:0000256" key="8">
    <source>
        <dbReference type="SAM" id="Phobius"/>
    </source>
</evidence>
<comment type="similarity">
    <text evidence="2 7">Belongs to the cytochrome c oxidase subunit 3 family.</text>
</comment>
<dbReference type="PROSITE" id="PS50253">
    <property type="entry name" value="COX3"/>
    <property type="match status" value="1"/>
</dbReference>
<dbReference type="KEGG" id="cmic:caldi_00400"/>
<evidence type="ECO:0000256" key="7">
    <source>
        <dbReference type="RuleBase" id="RU003376"/>
    </source>
</evidence>
<dbReference type="PANTHER" id="PTHR11403:SF2">
    <property type="entry name" value="CYTOCHROME BO(3) UBIQUINOL OXIDASE SUBUNIT 3"/>
    <property type="match status" value="1"/>
</dbReference>
<dbReference type="SUPFAM" id="SSF81452">
    <property type="entry name" value="Cytochrome c oxidase subunit III-like"/>
    <property type="match status" value="1"/>
</dbReference>
<dbReference type="Proteomes" id="UP001163687">
    <property type="component" value="Chromosome"/>
</dbReference>
<feature type="transmembrane region" description="Helical" evidence="8">
    <location>
        <begin position="71"/>
        <end position="90"/>
    </location>
</feature>
<dbReference type="InterPro" id="IPR000298">
    <property type="entry name" value="Cyt_c_oxidase-like_su3"/>
</dbReference>
<evidence type="ECO:0000256" key="3">
    <source>
        <dbReference type="ARBA" id="ARBA00022475"/>
    </source>
</evidence>
<evidence type="ECO:0000256" key="1">
    <source>
        <dbReference type="ARBA" id="ARBA00004651"/>
    </source>
</evidence>
<proteinExistence type="inferred from homology"/>
<dbReference type="Gene3D" id="1.20.120.80">
    <property type="entry name" value="Cytochrome c oxidase, subunit III, four-helix bundle"/>
    <property type="match status" value="1"/>
</dbReference>
<protein>
    <submittedName>
        <fullName evidence="10">Cytochrome B oxidoreductase</fullName>
    </submittedName>
</protein>
<evidence type="ECO:0000256" key="4">
    <source>
        <dbReference type="ARBA" id="ARBA00022692"/>
    </source>
</evidence>
<evidence type="ECO:0000313" key="10">
    <source>
        <dbReference type="EMBL" id="BDG58950.1"/>
    </source>
</evidence>
<comment type="subcellular location">
    <subcellularLocation>
        <location evidence="1 7">Cell membrane</location>
        <topology evidence="1 7">Multi-pass membrane protein</topology>
    </subcellularLocation>
</comment>
<accession>A0AA35CHC2</accession>
<organism evidence="10 11">
    <name type="scientific">Caldinitratiruptor microaerophilus</name>
    <dbReference type="NCBI Taxonomy" id="671077"/>
    <lineage>
        <taxon>Bacteria</taxon>
        <taxon>Bacillati</taxon>
        <taxon>Bacillota</taxon>
        <taxon>Clostridia</taxon>
        <taxon>Eubacteriales</taxon>
        <taxon>Symbiobacteriaceae</taxon>
        <taxon>Caldinitratiruptor</taxon>
    </lineage>
</organism>
<evidence type="ECO:0000259" key="9">
    <source>
        <dbReference type="PROSITE" id="PS50253"/>
    </source>
</evidence>
<dbReference type="PANTHER" id="PTHR11403">
    <property type="entry name" value="CYTOCHROME C OXIDASE SUBUNIT III"/>
    <property type="match status" value="1"/>
</dbReference>
<dbReference type="GO" id="GO:0005886">
    <property type="term" value="C:plasma membrane"/>
    <property type="evidence" value="ECO:0007669"/>
    <property type="project" value="UniProtKB-SubCell"/>
</dbReference>
<keyword evidence="4 7" id="KW-0812">Transmembrane</keyword>
<dbReference type="GO" id="GO:0019646">
    <property type="term" value="P:aerobic electron transport chain"/>
    <property type="evidence" value="ECO:0007669"/>
    <property type="project" value="InterPro"/>
</dbReference>
<feature type="transmembrane region" description="Helical" evidence="8">
    <location>
        <begin position="102"/>
        <end position="119"/>
    </location>
</feature>
<feature type="domain" description="Heme-copper oxidase subunit III family profile" evidence="9">
    <location>
        <begin position="1"/>
        <end position="204"/>
    </location>
</feature>
<dbReference type="Pfam" id="PF00510">
    <property type="entry name" value="COX3"/>
    <property type="match status" value="1"/>
</dbReference>
<keyword evidence="6 8" id="KW-0472">Membrane</keyword>
<evidence type="ECO:0000256" key="2">
    <source>
        <dbReference type="ARBA" id="ARBA00010581"/>
    </source>
</evidence>
<dbReference type="GO" id="GO:0004129">
    <property type="term" value="F:cytochrome-c oxidase activity"/>
    <property type="evidence" value="ECO:0007669"/>
    <property type="project" value="InterPro"/>
</dbReference>
<dbReference type="RefSeq" id="WP_264843074.1">
    <property type="nucleotide sequence ID" value="NZ_AP025628.1"/>
</dbReference>
<name>A0AA35CHC2_9FIRM</name>
<dbReference type="InterPro" id="IPR035973">
    <property type="entry name" value="Cyt_c_oxidase_su3-like_sf"/>
</dbReference>
<feature type="transmembrane region" description="Helical" evidence="8">
    <location>
        <begin position="28"/>
        <end position="51"/>
    </location>
</feature>
<dbReference type="EMBL" id="AP025628">
    <property type="protein sequence ID" value="BDG58950.1"/>
    <property type="molecule type" value="Genomic_DNA"/>
</dbReference>
<evidence type="ECO:0000256" key="5">
    <source>
        <dbReference type="ARBA" id="ARBA00022989"/>
    </source>
</evidence>
<keyword evidence="11" id="KW-1185">Reference proteome</keyword>
<reference evidence="10" key="1">
    <citation type="submission" date="2022-03" db="EMBL/GenBank/DDBJ databases">
        <title>Complete genome sequence of Caldinitratiruptor microaerophilus.</title>
        <authorList>
            <person name="Mukaiyama R."/>
            <person name="Nishiyama T."/>
            <person name="Ueda K."/>
        </authorList>
    </citation>
    <scope>NUCLEOTIDE SEQUENCE</scope>
    <source>
        <strain evidence="10">JCM 16183</strain>
    </source>
</reference>
<feature type="transmembrane region" description="Helical" evidence="8">
    <location>
        <begin position="183"/>
        <end position="202"/>
    </location>
</feature>
<dbReference type="AlphaFoldDB" id="A0AA35CHC2"/>
<evidence type="ECO:0000256" key="6">
    <source>
        <dbReference type="ARBA" id="ARBA00023136"/>
    </source>
</evidence>
<keyword evidence="5 8" id="KW-1133">Transmembrane helix</keyword>
<sequence>MTIGSAARPLREAVTPHRAPAPLENVKFGFWLFLASECLFFASLVGTYLALHGRSLTGPFPQDVFNIPLTTVSSFVLLTSSLTMVLAVAAIQHGDVAAMKRWLAVTAFLGLVFLGFQAYEFTEFVHEGLTLRTNVFGASFYTLTGFHGAHVAIGVIWLVTLLLHALRGGITRDKATAVEVAGLYWHFVDVVWIVIFTVVYLLEFAR</sequence>
<keyword evidence="3" id="KW-1003">Cell membrane</keyword>
<dbReference type="InterPro" id="IPR013833">
    <property type="entry name" value="Cyt_c_oxidase_su3_a-hlx"/>
</dbReference>
<dbReference type="InterPro" id="IPR024791">
    <property type="entry name" value="Cyt_c/ubiquinol_Oxase_su3"/>
</dbReference>